<keyword evidence="2" id="KW-1185">Reference proteome</keyword>
<evidence type="ECO:0000313" key="1">
    <source>
        <dbReference type="EMBL" id="KAB8304474.1"/>
    </source>
</evidence>
<dbReference type="EMBL" id="VIGI01000001">
    <property type="protein sequence ID" value="KAB8304474.1"/>
    <property type="molecule type" value="Genomic_DNA"/>
</dbReference>
<name>A0A5N6KL24_MONLA</name>
<dbReference type="Proteomes" id="UP000326757">
    <property type="component" value="Unassembled WGS sequence"/>
</dbReference>
<protein>
    <submittedName>
        <fullName evidence="1">Uncharacterized protein</fullName>
    </submittedName>
</protein>
<sequence length="140" mass="16241">MIQSEIWPLERPPTSQTAVLSGLFPIGKSSAYHYTWPSHEFIDSEDDIQSINWKSRSVTQRFWTFDVKSQISSSTTNYFLFPCFISLARTRLQDILFKTTISLFPEELYILLSIVINQADSAFYHSIFKLSTIIISFQNI</sequence>
<organism evidence="1 2">
    <name type="scientific">Monilinia laxa</name>
    <name type="common">Brown rot fungus</name>
    <name type="synonym">Sclerotinia laxa</name>
    <dbReference type="NCBI Taxonomy" id="61186"/>
    <lineage>
        <taxon>Eukaryota</taxon>
        <taxon>Fungi</taxon>
        <taxon>Dikarya</taxon>
        <taxon>Ascomycota</taxon>
        <taxon>Pezizomycotina</taxon>
        <taxon>Leotiomycetes</taxon>
        <taxon>Helotiales</taxon>
        <taxon>Sclerotiniaceae</taxon>
        <taxon>Monilinia</taxon>
    </lineage>
</organism>
<dbReference type="AlphaFoldDB" id="A0A5N6KL24"/>
<comment type="caution">
    <text evidence="1">The sequence shown here is derived from an EMBL/GenBank/DDBJ whole genome shotgun (WGS) entry which is preliminary data.</text>
</comment>
<reference evidence="1 2" key="1">
    <citation type="submission" date="2019-06" db="EMBL/GenBank/DDBJ databases">
        <title>Genome Sequence of the Brown Rot Fungal Pathogen Monilinia laxa.</title>
        <authorList>
            <person name="De Miccolis Angelini R.M."/>
            <person name="Landi L."/>
            <person name="Abate D."/>
            <person name="Pollastro S."/>
            <person name="Romanazzi G."/>
            <person name="Faretra F."/>
        </authorList>
    </citation>
    <scope>NUCLEOTIDE SEQUENCE [LARGE SCALE GENOMIC DNA]</scope>
    <source>
        <strain evidence="1 2">Mlax316</strain>
    </source>
</reference>
<proteinExistence type="predicted"/>
<gene>
    <name evidence="1" type="ORF">EYC80_003867</name>
</gene>
<evidence type="ECO:0000313" key="2">
    <source>
        <dbReference type="Proteomes" id="UP000326757"/>
    </source>
</evidence>
<accession>A0A5N6KL24</accession>